<feature type="compositionally biased region" description="Low complexity" evidence="1">
    <location>
        <begin position="11"/>
        <end position="26"/>
    </location>
</feature>
<evidence type="ECO:0000313" key="3">
    <source>
        <dbReference type="Proteomes" id="UP000276133"/>
    </source>
</evidence>
<organism evidence="2 3">
    <name type="scientific">Brachionus plicatilis</name>
    <name type="common">Marine rotifer</name>
    <name type="synonym">Brachionus muelleri</name>
    <dbReference type="NCBI Taxonomy" id="10195"/>
    <lineage>
        <taxon>Eukaryota</taxon>
        <taxon>Metazoa</taxon>
        <taxon>Spiralia</taxon>
        <taxon>Gnathifera</taxon>
        <taxon>Rotifera</taxon>
        <taxon>Eurotatoria</taxon>
        <taxon>Monogononta</taxon>
        <taxon>Pseudotrocha</taxon>
        <taxon>Ploima</taxon>
        <taxon>Brachionidae</taxon>
        <taxon>Brachionus</taxon>
    </lineage>
</organism>
<name>A0A3M7PN86_BRAPC</name>
<accession>A0A3M7PN86</accession>
<proteinExistence type="predicted"/>
<dbReference type="AlphaFoldDB" id="A0A3M7PN86"/>
<evidence type="ECO:0000313" key="2">
    <source>
        <dbReference type="EMBL" id="RNA00576.1"/>
    </source>
</evidence>
<evidence type="ECO:0000256" key="1">
    <source>
        <dbReference type="SAM" id="MobiDB-lite"/>
    </source>
</evidence>
<reference evidence="2 3" key="1">
    <citation type="journal article" date="2018" name="Sci. Rep.">
        <title>Genomic signatures of local adaptation to the degree of environmental predictability in rotifers.</title>
        <authorList>
            <person name="Franch-Gras L."/>
            <person name="Hahn C."/>
            <person name="Garcia-Roger E.M."/>
            <person name="Carmona M.J."/>
            <person name="Serra M."/>
            <person name="Gomez A."/>
        </authorList>
    </citation>
    <scope>NUCLEOTIDE SEQUENCE [LARGE SCALE GENOMIC DNA]</scope>
    <source>
        <strain evidence="2">HYR1</strain>
    </source>
</reference>
<dbReference type="Proteomes" id="UP000276133">
    <property type="component" value="Unassembled WGS sequence"/>
</dbReference>
<dbReference type="EMBL" id="REGN01009689">
    <property type="protein sequence ID" value="RNA00576.1"/>
    <property type="molecule type" value="Genomic_DNA"/>
</dbReference>
<sequence length="71" mass="7685">MGNTKEQRPDSSATSTYSGSSFSASGAGAGVCTGSGTGCRSSFAERSVQRTENERHIRIYHNSDTHFYQKF</sequence>
<comment type="caution">
    <text evidence="2">The sequence shown here is derived from an EMBL/GenBank/DDBJ whole genome shotgun (WGS) entry which is preliminary data.</text>
</comment>
<protein>
    <submittedName>
        <fullName evidence="2">Uncharacterized protein</fullName>
    </submittedName>
</protein>
<keyword evidence="3" id="KW-1185">Reference proteome</keyword>
<gene>
    <name evidence="2" type="ORF">BpHYR1_053082</name>
</gene>
<feature type="region of interest" description="Disordered" evidence="1">
    <location>
        <begin position="1"/>
        <end position="33"/>
    </location>
</feature>